<feature type="non-terminal residue" evidence="2">
    <location>
        <position position="1"/>
    </location>
</feature>
<organism evidence="2 3">
    <name type="scientific">Kipferlia bialata</name>
    <dbReference type="NCBI Taxonomy" id="797122"/>
    <lineage>
        <taxon>Eukaryota</taxon>
        <taxon>Metamonada</taxon>
        <taxon>Carpediemonas-like organisms</taxon>
        <taxon>Kipferlia</taxon>
    </lineage>
</organism>
<accession>A0A9K3D6K6</accession>
<evidence type="ECO:0000313" key="3">
    <source>
        <dbReference type="Proteomes" id="UP000265618"/>
    </source>
</evidence>
<sequence length="194" mass="21112">MQQNIRLQGLRYLQKRNVDTADLQRSLAQASEALTAERVETHALPLSRAMPAGAEESTTSVVELASRRSQSLFDDFSQASLASIKTSLRMPLSQTSTLGQSLTVGPSMTSTRRLSNRPPRAGGVAPALTPEHRRLIAAIENNHDSVTRLCAALRGTPQRYASLDEHAHQHTGSGRRPRLAGAAMDLLDLVEVMH</sequence>
<keyword evidence="3" id="KW-1185">Reference proteome</keyword>
<protein>
    <submittedName>
        <fullName evidence="2">Uncharacterized protein</fullName>
    </submittedName>
</protein>
<gene>
    <name evidence="2" type="ORF">KIPB_011768</name>
</gene>
<comment type="caution">
    <text evidence="2">The sequence shown here is derived from an EMBL/GenBank/DDBJ whole genome shotgun (WGS) entry which is preliminary data.</text>
</comment>
<evidence type="ECO:0000313" key="2">
    <source>
        <dbReference type="EMBL" id="GIQ89330.1"/>
    </source>
</evidence>
<name>A0A9K3D6K6_9EUKA</name>
<dbReference type="EMBL" id="BDIP01004928">
    <property type="protein sequence ID" value="GIQ89330.1"/>
    <property type="molecule type" value="Genomic_DNA"/>
</dbReference>
<evidence type="ECO:0000256" key="1">
    <source>
        <dbReference type="SAM" id="MobiDB-lite"/>
    </source>
</evidence>
<feature type="compositionally biased region" description="Polar residues" evidence="1">
    <location>
        <begin position="98"/>
        <end position="113"/>
    </location>
</feature>
<proteinExistence type="predicted"/>
<reference evidence="2 3" key="1">
    <citation type="journal article" date="2018" name="PLoS ONE">
        <title>The draft genome of Kipferlia bialata reveals reductive genome evolution in fornicate parasites.</title>
        <authorList>
            <person name="Tanifuji G."/>
            <person name="Takabayashi S."/>
            <person name="Kume K."/>
            <person name="Takagi M."/>
            <person name="Nakayama T."/>
            <person name="Kamikawa R."/>
            <person name="Inagaki Y."/>
            <person name="Hashimoto T."/>
        </authorList>
    </citation>
    <scope>NUCLEOTIDE SEQUENCE [LARGE SCALE GENOMIC DNA]</scope>
    <source>
        <strain evidence="2">NY0173</strain>
    </source>
</reference>
<feature type="region of interest" description="Disordered" evidence="1">
    <location>
        <begin position="98"/>
        <end position="126"/>
    </location>
</feature>
<dbReference type="Proteomes" id="UP000265618">
    <property type="component" value="Unassembled WGS sequence"/>
</dbReference>
<dbReference type="AlphaFoldDB" id="A0A9K3D6K6"/>